<dbReference type="Proteomes" id="UP000689195">
    <property type="component" value="Unassembled WGS sequence"/>
</dbReference>
<protein>
    <submittedName>
        <fullName evidence="2">Uncharacterized protein</fullName>
    </submittedName>
</protein>
<organism evidence="2 3">
    <name type="scientific">Paramecium pentaurelia</name>
    <dbReference type="NCBI Taxonomy" id="43138"/>
    <lineage>
        <taxon>Eukaryota</taxon>
        <taxon>Sar</taxon>
        <taxon>Alveolata</taxon>
        <taxon>Ciliophora</taxon>
        <taxon>Intramacronucleata</taxon>
        <taxon>Oligohymenophorea</taxon>
        <taxon>Peniculida</taxon>
        <taxon>Parameciidae</taxon>
        <taxon>Paramecium</taxon>
    </lineage>
</organism>
<dbReference type="EMBL" id="CAJJDO010000006">
    <property type="protein sequence ID" value="CAD8137830.1"/>
    <property type="molecule type" value="Genomic_DNA"/>
</dbReference>
<evidence type="ECO:0000256" key="1">
    <source>
        <dbReference type="SAM" id="MobiDB-lite"/>
    </source>
</evidence>
<dbReference type="OrthoDB" id="304077at2759"/>
<feature type="compositionally biased region" description="Polar residues" evidence="1">
    <location>
        <begin position="41"/>
        <end position="61"/>
    </location>
</feature>
<proteinExistence type="predicted"/>
<keyword evidence="3" id="KW-1185">Reference proteome</keyword>
<dbReference type="AlphaFoldDB" id="A0A8S1SDM6"/>
<comment type="caution">
    <text evidence="2">The sequence shown here is derived from an EMBL/GenBank/DDBJ whole genome shotgun (WGS) entry which is preliminary data.</text>
</comment>
<accession>A0A8S1SDM6</accession>
<feature type="region of interest" description="Disordered" evidence="1">
    <location>
        <begin position="39"/>
        <end position="68"/>
    </location>
</feature>
<evidence type="ECO:0000313" key="3">
    <source>
        <dbReference type="Proteomes" id="UP000689195"/>
    </source>
</evidence>
<evidence type="ECO:0000313" key="2">
    <source>
        <dbReference type="EMBL" id="CAD8137830.1"/>
    </source>
</evidence>
<reference evidence="2" key="1">
    <citation type="submission" date="2021-01" db="EMBL/GenBank/DDBJ databases">
        <authorList>
            <consortium name="Genoscope - CEA"/>
            <person name="William W."/>
        </authorList>
    </citation>
    <scope>NUCLEOTIDE SEQUENCE</scope>
</reference>
<gene>
    <name evidence="2" type="ORF">PPENT_87.1.T0060315</name>
</gene>
<sequence length="68" mass="8031">MGCTSTKNKYKRDLCFLNIPIQTGRNMCKEEGIISREYKKSSSQNRTLNQQQIITYNNESPHNQEQKY</sequence>
<name>A0A8S1SDM6_9CILI</name>